<dbReference type="SUPFAM" id="SSF54060">
    <property type="entry name" value="His-Me finger endonucleases"/>
    <property type="match status" value="1"/>
</dbReference>
<dbReference type="InterPro" id="IPR004211">
    <property type="entry name" value="Endonuclease_7"/>
</dbReference>
<evidence type="ECO:0000313" key="3">
    <source>
        <dbReference type="Proteomes" id="UP000199416"/>
    </source>
</evidence>
<proteinExistence type="predicted"/>
<accession>A0A1G6TDI2</accession>
<dbReference type="Proteomes" id="UP000199416">
    <property type="component" value="Unassembled WGS sequence"/>
</dbReference>
<dbReference type="InterPro" id="IPR044925">
    <property type="entry name" value="His-Me_finger_sf"/>
</dbReference>
<dbReference type="InterPro" id="IPR038563">
    <property type="entry name" value="Endonuclease_7_sf"/>
</dbReference>
<dbReference type="GO" id="GO:0004519">
    <property type="term" value="F:endonuclease activity"/>
    <property type="evidence" value="ECO:0007669"/>
    <property type="project" value="UniProtKB-KW"/>
</dbReference>
<dbReference type="Gene3D" id="3.40.1800.10">
    <property type="entry name" value="His-Me finger endonucleases"/>
    <property type="match status" value="1"/>
</dbReference>
<sequence length="257" mass="28264">MADKNGGEKFCPDCGAHRPVEDFTRDRRRRDGLAFYCRDHARRRLRASKERRQGPPKRRFALDRHVPDGHKWCPDCDAVKPLADFPKTSATKSGRHSYCRPCHNARGRASLDKIGGSRTYHLKRRYGITAEDADAMLAAQDGRCAICRAAPAAHIDHDHDTGRVRQLLCFGCNGGLGQFKDDPATLRAAARYVEGHRAGPTRADEPEAGERVLRAPRGSGDPGGLAVRGRAAGCSHRDVVRARVAAVIASLDRPPPH</sequence>
<organism evidence="2 3">
    <name type="scientific">Geodermatophilus telluris</name>
    <dbReference type="NCBI Taxonomy" id="1190417"/>
    <lineage>
        <taxon>Bacteria</taxon>
        <taxon>Bacillati</taxon>
        <taxon>Actinomycetota</taxon>
        <taxon>Actinomycetes</taxon>
        <taxon>Geodermatophilales</taxon>
        <taxon>Geodermatophilaceae</taxon>
        <taxon>Geodermatophilus</taxon>
    </lineage>
</organism>
<keyword evidence="2" id="KW-0255">Endonuclease</keyword>
<reference evidence="3" key="1">
    <citation type="submission" date="2016-10" db="EMBL/GenBank/DDBJ databases">
        <authorList>
            <person name="Varghese N."/>
            <person name="Submissions S."/>
        </authorList>
    </citation>
    <scope>NUCLEOTIDE SEQUENCE [LARGE SCALE GENOMIC DNA]</scope>
    <source>
        <strain evidence="3">DSM 45421</strain>
    </source>
</reference>
<keyword evidence="2" id="KW-0540">Nuclease</keyword>
<dbReference type="Pfam" id="PF02945">
    <property type="entry name" value="Endonuclease_7"/>
    <property type="match status" value="1"/>
</dbReference>
<protein>
    <submittedName>
        <fullName evidence="2">Recombination endonuclease VII</fullName>
    </submittedName>
</protein>
<dbReference type="AlphaFoldDB" id="A0A1G6TDI2"/>
<dbReference type="EMBL" id="FMZF01000006">
    <property type="protein sequence ID" value="SDD26497.1"/>
    <property type="molecule type" value="Genomic_DNA"/>
</dbReference>
<dbReference type="STRING" id="1190417.SAMN05660690_3821"/>
<gene>
    <name evidence="2" type="ORF">SAMN05660690_3821</name>
</gene>
<dbReference type="RefSeq" id="WP_139173751.1">
    <property type="nucleotide sequence ID" value="NZ_FMZF01000006.1"/>
</dbReference>
<keyword evidence="3" id="KW-1185">Reference proteome</keyword>
<feature type="compositionally biased region" description="Basic and acidic residues" evidence="1">
    <location>
        <begin position="197"/>
        <end position="213"/>
    </location>
</feature>
<evidence type="ECO:0000313" key="2">
    <source>
        <dbReference type="EMBL" id="SDD26497.1"/>
    </source>
</evidence>
<keyword evidence="2" id="KW-0378">Hydrolase</keyword>
<evidence type="ECO:0000256" key="1">
    <source>
        <dbReference type="SAM" id="MobiDB-lite"/>
    </source>
</evidence>
<dbReference type="OrthoDB" id="581550at2"/>
<name>A0A1G6TDI2_9ACTN</name>
<feature type="region of interest" description="Disordered" evidence="1">
    <location>
        <begin position="197"/>
        <end position="225"/>
    </location>
</feature>